<dbReference type="EMBL" id="CDMY01000366">
    <property type="protein sequence ID" value="CEM06419.1"/>
    <property type="molecule type" value="Genomic_DNA"/>
</dbReference>
<evidence type="ECO:0000313" key="2">
    <source>
        <dbReference type="EMBL" id="CEM06419.1"/>
    </source>
</evidence>
<reference evidence="2 3" key="1">
    <citation type="submission" date="2014-11" db="EMBL/GenBank/DDBJ databases">
        <authorList>
            <person name="Zhu J."/>
            <person name="Qi W."/>
            <person name="Song R."/>
        </authorList>
    </citation>
    <scope>NUCLEOTIDE SEQUENCE [LARGE SCALE GENOMIC DNA]</scope>
</reference>
<sequence>MSGASSGGHNVYTNRAYGCKNLFVEIAVVEPGRALRPLPYLQPAHEVDYVMAEPGKAYQVTVRNNRAYPVEAELFIDGQKIKWLALQEGTSQTVSTVPVSVDSSSDTNAYRVQHKQLTFCKPDTIDAAASQFNPAWLEAQRVITVPFWKTRIETKTNTEHFGEQCEARLPETVQLFDKASEKVPESAKKTHSAVTETGANAELEILPKFQNKRGTVDVWHKTKKIGARKIHLVDQLSYEQNRKGVMNALKIDAAGRTEDGLRVKVERKREVRAAVPPSMASAAPLDLTDEDDPAVEALTTKPHVIRELYEEHRRIQHNRDDDEDEDLDSNDDEAREGIDSDFALFVQQRKRQRTGESAGAAAAAGSS</sequence>
<dbReference type="Proteomes" id="UP000041254">
    <property type="component" value="Unassembled WGS sequence"/>
</dbReference>
<dbReference type="InParanoid" id="A0A0G4F2Z9"/>
<accession>A0A0G4F2Z9</accession>
<gene>
    <name evidence="2" type="ORF">Vbra_5627</name>
</gene>
<evidence type="ECO:0000256" key="1">
    <source>
        <dbReference type="SAM" id="MobiDB-lite"/>
    </source>
</evidence>
<organism evidence="2 3">
    <name type="scientific">Vitrella brassicaformis (strain CCMP3155)</name>
    <dbReference type="NCBI Taxonomy" id="1169540"/>
    <lineage>
        <taxon>Eukaryota</taxon>
        <taxon>Sar</taxon>
        <taxon>Alveolata</taxon>
        <taxon>Colpodellida</taxon>
        <taxon>Vitrellaceae</taxon>
        <taxon>Vitrella</taxon>
    </lineage>
</organism>
<dbReference type="AlphaFoldDB" id="A0A0G4F2Z9"/>
<keyword evidence="3" id="KW-1185">Reference proteome</keyword>
<evidence type="ECO:0000313" key="3">
    <source>
        <dbReference type="Proteomes" id="UP000041254"/>
    </source>
</evidence>
<name>A0A0G4F2Z9_VITBC</name>
<feature type="compositionally biased region" description="Acidic residues" evidence="1">
    <location>
        <begin position="321"/>
        <end position="334"/>
    </location>
</feature>
<dbReference type="VEuPathDB" id="CryptoDB:Vbra_5627"/>
<feature type="compositionally biased region" description="Low complexity" evidence="1">
    <location>
        <begin position="357"/>
        <end position="367"/>
    </location>
</feature>
<feature type="region of interest" description="Disordered" evidence="1">
    <location>
        <begin position="312"/>
        <end position="367"/>
    </location>
</feature>
<protein>
    <submittedName>
        <fullName evidence="2">Uncharacterized protein</fullName>
    </submittedName>
</protein>
<proteinExistence type="predicted"/>